<dbReference type="HOGENOM" id="CLU_070940_1_0_1"/>
<evidence type="ECO:0000313" key="4">
    <source>
        <dbReference type="Proteomes" id="UP000002258"/>
    </source>
</evidence>
<dbReference type="InterPro" id="IPR001623">
    <property type="entry name" value="DnaJ_domain"/>
</dbReference>
<evidence type="ECO:0000256" key="1">
    <source>
        <dbReference type="SAM" id="MobiDB-lite"/>
    </source>
</evidence>
<dbReference type="STRING" id="322104.A3M0I5"/>
<name>A3M0I5_PICST</name>
<accession>A3M0I5</accession>
<dbReference type="InParanoid" id="A3M0I5"/>
<dbReference type="CDD" id="cd06257">
    <property type="entry name" value="DnaJ"/>
    <property type="match status" value="1"/>
</dbReference>
<feature type="compositionally biased region" description="Basic and acidic residues" evidence="1">
    <location>
        <begin position="160"/>
        <end position="179"/>
    </location>
</feature>
<dbReference type="OMA" id="EIVNKAW"/>
<dbReference type="KEGG" id="pic:PICST_63964"/>
<feature type="domain" description="J" evidence="2">
    <location>
        <begin position="31"/>
        <end position="111"/>
    </location>
</feature>
<evidence type="ECO:0000313" key="3">
    <source>
        <dbReference type="EMBL" id="ABN68534.2"/>
    </source>
</evidence>
<dbReference type="OrthoDB" id="342454at2759"/>
<dbReference type="Proteomes" id="UP000002258">
    <property type="component" value="Chromosome 8"/>
</dbReference>
<dbReference type="PROSITE" id="PS50076">
    <property type="entry name" value="DNAJ_2"/>
    <property type="match status" value="1"/>
</dbReference>
<dbReference type="SMART" id="SM00271">
    <property type="entry name" value="DnaJ"/>
    <property type="match status" value="1"/>
</dbReference>
<dbReference type="RefSeq" id="XP_001386563.2">
    <property type="nucleotide sequence ID" value="XM_001386526.1"/>
</dbReference>
<dbReference type="Pfam" id="PF00226">
    <property type="entry name" value="DnaJ"/>
    <property type="match status" value="1"/>
</dbReference>
<reference evidence="3 4" key="1">
    <citation type="journal article" date="2007" name="Nat. Biotechnol.">
        <title>Genome sequence of the lignocellulose-bioconverting and xylose-fermenting yeast Pichia stipitis.</title>
        <authorList>
            <person name="Jeffries T.W."/>
            <person name="Grigoriev I.V."/>
            <person name="Grimwood J."/>
            <person name="Laplaza J.M."/>
            <person name="Aerts A."/>
            <person name="Salamov A."/>
            <person name="Schmutz J."/>
            <person name="Lindquist E."/>
            <person name="Dehal P."/>
            <person name="Shapiro H."/>
            <person name="Jin Y.S."/>
            <person name="Passoth V."/>
            <person name="Richardson P.M."/>
        </authorList>
    </citation>
    <scope>NUCLEOTIDE SEQUENCE [LARGE SCALE GENOMIC DNA]</scope>
    <source>
        <strain evidence="4">ATCC 58785 / CBS 6054 / NBRC 10063 / NRRL Y-11545</strain>
    </source>
</reference>
<dbReference type="EMBL" id="CP000502">
    <property type="protein sequence ID" value="ABN68534.2"/>
    <property type="molecule type" value="Genomic_DNA"/>
</dbReference>
<sequence length="206" mass="24241">MSDIDRLLSVEESSLVKDQEIERVLSCSEWDYFAILDVDPSKHEPEAIPNVVKKIYRKKSLLIHPDRTNNSKAPEAFDKLKKAELVLGTSLDGESDNNLVAEKRRLMDIYIDVQKKSQQQELTEVRLEVASILKEEVNNENIDKLYKQRQEASKQAELQRAQESRKMRKKLEEKWEDDRDARVSNWRKYTRKVEKSKKKIKKKLLA</sequence>
<keyword evidence="4" id="KW-1185">Reference proteome</keyword>
<organism evidence="3 4">
    <name type="scientific">Scheffersomyces stipitis (strain ATCC 58785 / CBS 6054 / NBRC 10063 / NRRL Y-11545)</name>
    <name type="common">Yeast</name>
    <name type="synonym">Pichia stipitis</name>
    <dbReference type="NCBI Taxonomy" id="322104"/>
    <lineage>
        <taxon>Eukaryota</taxon>
        <taxon>Fungi</taxon>
        <taxon>Dikarya</taxon>
        <taxon>Ascomycota</taxon>
        <taxon>Saccharomycotina</taxon>
        <taxon>Pichiomycetes</taxon>
        <taxon>Debaryomycetaceae</taxon>
        <taxon>Scheffersomyces</taxon>
    </lineage>
</organism>
<dbReference type="eggNOG" id="KOG1150">
    <property type="taxonomic scope" value="Eukaryota"/>
</dbReference>
<dbReference type="PANTHER" id="PTHR46620:SF1">
    <property type="entry name" value="J DOMAIN-CONTAINING PROTEIN SPF31"/>
    <property type="match status" value="1"/>
</dbReference>
<dbReference type="InterPro" id="IPR036869">
    <property type="entry name" value="J_dom_sf"/>
</dbReference>
<feature type="region of interest" description="Disordered" evidence="1">
    <location>
        <begin position="153"/>
        <end position="179"/>
    </location>
</feature>
<dbReference type="PANTHER" id="PTHR46620">
    <property type="entry name" value="J DOMAIN-CONTAINING PROTEIN SPF31"/>
    <property type="match status" value="1"/>
</dbReference>
<dbReference type="AlphaFoldDB" id="A3M0I5"/>
<dbReference type="Gene3D" id="1.10.287.110">
    <property type="entry name" value="DnaJ domain"/>
    <property type="match status" value="1"/>
</dbReference>
<protein>
    <recommendedName>
        <fullName evidence="2">J domain-containing protein</fullName>
    </recommendedName>
</protein>
<evidence type="ECO:0000259" key="2">
    <source>
        <dbReference type="PROSITE" id="PS50076"/>
    </source>
</evidence>
<gene>
    <name evidence="3" type="ORF">PICST_63964</name>
</gene>
<dbReference type="SUPFAM" id="SSF46565">
    <property type="entry name" value="Chaperone J-domain"/>
    <property type="match status" value="1"/>
</dbReference>
<dbReference type="GeneID" id="4841009"/>
<proteinExistence type="predicted"/>